<accession>A0ABV1W0D5</accession>
<evidence type="ECO:0000256" key="1">
    <source>
        <dbReference type="SAM" id="MobiDB-lite"/>
    </source>
</evidence>
<keyword evidence="3" id="KW-1185">Reference proteome</keyword>
<evidence type="ECO:0000313" key="3">
    <source>
        <dbReference type="Proteomes" id="UP001458415"/>
    </source>
</evidence>
<dbReference type="RefSeq" id="WP_086728667.1">
    <property type="nucleotide sequence ID" value="NZ_MUBM01000253.1"/>
</dbReference>
<dbReference type="Proteomes" id="UP001458415">
    <property type="component" value="Unassembled WGS sequence"/>
</dbReference>
<evidence type="ECO:0000313" key="2">
    <source>
        <dbReference type="EMBL" id="MER6977266.1"/>
    </source>
</evidence>
<organism evidence="2 3">
    <name type="scientific">Streptomyces carpinensis</name>
    <dbReference type="NCBI Taxonomy" id="66369"/>
    <lineage>
        <taxon>Bacteria</taxon>
        <taxon>Bacillati</taxon>
        <taxon>Actinomycetota</taxon>
        <taxon>Actinomycetes</taxon>
        <taxon>Kitasatosporales</taxon>
        <taxon>Streptomycetaceae</taxon>
        <taxon>Streptomyces</taxon>
    </lineage>
</organism>
<sequence length="65" mass="6901">MRFDLQALAFLGIGSARLDPAPAGPLRATGYRARIYTHSPTRRARCSSGGRPQYGVRPCPGSGLA</sequence>
<protein>
    <submittedName>
        <fullName evidence="2">Uncharacterized protein</fullName>
    </submittedName>
</protein>
<comment type="caution">
    <text evidence="2">The sequence shown here is derived from an EMBL/GenBank/DDBJ whole genome shotgun (WGS) entry which is preliminary data.</text>
</comment>
<name>A0ABV1W0D5_9ACTN</name>
<proteinExistence type="predicted"/>
<gene>
    <name evidence="2" type="ORF">ABT317_09625</name>
</gene>
<feature type="region of interest" description="Disordered" evidence="1">
    <location>
        <begin position="42"/>
        <end position="65"/>
    </location>
</feature>
<dbReference type="EMBL" id="JBEPCU010000107">
    <property type="protein sequence ID" value="MER6977266.1"/>
    <property type="molecule type" value="Genomic_DNA"/>
</dbReference>
<reference evidence="2 3" key="1">
    <citation type="submission" date="2024-06" db="EMBL/GenBank/DDBJ databases">
        <title>The Natural Products Discovery Center: Release of the First 8490 Sequenced Strains for Exploring Actinobacteria Biosynthetic Diversity.</title>
        <authorList>
            <person name="Kalkreuter E."/>
            <person name="Kautsar S.A."/>
            <person name="Yang D."/>
            <person name="Bader C.D."/>
            <person name="Teijaro C.N."/>
            <person name="Fluegel L."/>
            <person name="Davis C.M."/>
            <person name="Simpson J.R."/>
            <person name="Lauterbach L."/>
            <person name="Steele A.D."/>
            <person name="Gui C."/>
            <person name="Meng S."/>
            <person name="Li G."/>
            <person name="Viehrig K."/>
            <person name="Ye F."/>
            <person name="Su P."/>
            <person name="Kiefer A.F."/>
            <person name="Nichols A."/>
            <person name="Cepeda A.J."/>
            <person name="Yan W."/>
            <person name="Fan B."/>
            <person name="Jiang Y."/>
            <person name="Adhikari A."/>
            <person name="Zheng C.-J."/>
            <person name="Schuster L."/>
            <person name="Cowan T.M."/>
            <person name="Smanski M.J."/>
            <person name="Chevrette M.G."/>
            <person name="De Carvalho L.P.S."/>
            <person name="Shen B."/>
        </authorList>
    </citation>
    <scope>NUCLEOTIDE SEQUENCE [LARGE SCALE GENOMIC DNA]</scope>
    <source>
        <strain evidence="2 3">NPDC000634</strain>
    </source>
</reference>